<dbReference type="Pfam" id="PF03180">
    <property type="entry name" value="Lipoprotein_9"/>
    <property type="match status" value="1"/>
</dbReference>
<evidence type="ECO:0000256" key="1">
    <source>
        <dbReference type="ARBA" id="ARBA00004635"/>
    </source>
</evidence>
<evidence type="ECO:0000256" key="8">
    <source>
        <dbReference type="SAM" id="MobiDB-lite"/>
    </source>
</evidence>
<feature type="compositionally biased region" description="Polar residues" evidence="8">
    <location>
        <begin position="33"/>
        <end position="49"/>
    </location>
</feature>
<feature type="region of interest" description="Disordered" evidence="8">
    <location>
        <begin position="33"/>
        <end position="56"/>
    </location>
</feature>
<comment type="similarity">
    <text evidence="6">Belongs to the nlpA lipoprotein family.</text>
</comment>
<evidence type="ECO:0000256" key="7">
    <source>
        <dbReference type="PIRSR" id="PIRSR002854-1"/>
    </source>
</evidence>
<evidence type="ECO:0000256" key="5">
    <source>
        <dbReference type="ARBA" id="ARBA00023288"/>
    </source>
</evidence>
<evidence type="ECO:0000256" key="2">
    <source>
        <dbReference type="ARBA" id="ARBA00022729"/>
    </source>
</evidence>
<evidence type="ECO:0000256" key="9">
    <source>
        <dbReference type="SAM" id="SignalP"/>
    </source>
</evidence>
<dbReference type="PANTHER" id="PTHR30429">
    <property type="entry name" value="D-METHIONINE-BINDING LIPOPROTEIN METQ"/>
    <property type="match status" value="1"/>
</dbReference>
<sequence>MEDIMRKLSKFLAIGAILALGLTACGSSQKADTTQKASESGKNESTSAESKVGGAKTEGNTTIKIGVVGENNEQWNPVIEAMAKEGITVELVKFADYSLPNRALNDKEIDLNSFQHKAYLANDIKDNGYRIKAIGDTIIAPLGVYSKKIKDLSELKDGDTIAIPNDATNGGRALKVLESAGVIKVNPDAGYTPTLSDITENAKNIKFTEVEAANTPSLLPDVAAAVINGGHAVDNGLNPKTDSIYLEKVEDGADNPYVNVIVARSEDKDNETYKKIVKAFQSDDVKKVIEDTYKGAYIPAWK</sequence>
<evidence type="ECO:0000313" key="10">
    <source>
        <dbReference type="EMBL" id="EFU75432.1"/>
    </source>
</evidence>
<dbReference type="Gene3D" id="3.40.190.10">
    <property type="entry name" value="Periplasmic binding protein-like II"/>
    <property type="match status" value="2"/>
</dbReference>
<feature type="lipid moiety-binding region" description="S-diacylglycerol cysteine" evidence="7">
    <location>
        <position position="25"/>
    </location>
</feature>
<dbReference type="PANTHER" id="PTHR30429:SF3">
    <property type="entry name" value="LIPOPROTEIN"/>
    <property type="match status" value="1"/>
</dbReference>
<comment type="caution">
    <text evidence="10">The sequence shown here is derived from an EMBL/GenBank/DDBJ whole genome shotgun (WGS) entry which is preliminary data.</text>
</comment>
<dbReference type="GO" id="GO:0016020">
    <property type="term" value="C:membrane"/>
    <property type="evidence" value="ECO:0007669"/>
    <property type="project" value="UniProtKB-SubCell"/>
</dbReference>
<dbReference type="eggNOG" id="COG1464">
    <property type="taxonomic scope" value="Bacteria"/>
</dbReference>
<dbReference type="EMBL" id="AEPW01000106">
    <property type="protein sequence ID" value="EFU75432.1"/>
    <property type="molecule type" value="Genomic_DNA"/>
</dbReference>
<evidence type="ECO:0000313" key="11">
    <source>
        <dbReference type="Proteomes" id="UP000003434"/>
    </source>
</evidence>
<keyword evidence="5 6" id="KW-0449">Lipoprotein</keyword>
<feature type="chain" id="PRO_5003208033" description="Lipoprotein" evidence="9">
    <location>
        <begin position="31"/>
        <end position="302"/>
    </location>
</feature>
<organism evidence="10 11">
    <name type="scientific">Lachnoanaerobaculum saburreum DSM 3986</name>
    <dbReference type="NCBI Taxonomy" id="887325"/>
    <lineage>
        <taxon>Bacteria</taxon>
        <taxon>Bacillati</taxon>
        <taxon>Bacillota</taxon>
        <taxon>Clostridia</taxon>
        <taxon>Lachnospirales</taxon>
        <taxon>Lachnospiraceae</taxon>
        <taxon>Lachnoanaerobaculum</taxon>
    </lineage>
</organism>
<reference evidence="10 11" key="1">
    <citation type="submission" date="2010-12" db="EMBL/GenBank/DDBJ databases">
        <authorList>
            <person name="Muzny D."/>
            <person name="Qin X."/>
            <person name="Deng J."/>
            <person name="Jiang H."/>
            <person name="Liu Y."/>
            <person name="Qu J."/>
            <person name="Song X.-Z."/>
            <person name="Zhang L."/>
            <person name="Thornton R."/>
            <person name="Coyle M."/>
            <person name="Francisco L."/>
            <person name="Jackson L."/>
            <person name="Javaid M."/>
            <person name="Korchina V."/>
            <person name="Kovar C."/>
            <person name="Mata R."/>
            <person name="Mathew T."/>
            <person name="Ngo R."/>
            <person name="Nguyen L."/>
            <person name="Nguyen N."/>
            <person name="Okwuonu G."/>
            <person name="Ongeri F."/>
            <person name="Pham C."/>
            <person name="Simmons D."/>
            <person name="Wilczek-Boney K."/>
            <person name="Hale W."/>
            <person name="Jakkamsetti A."/>
            <person name="Pham P."/>
            <person name="Ruth R."/>
            <person name="San Lucas F."/>
            <person name="Warren J."/>
            <person name="Zhang J."/>
            <person name="Zhao Z."/>
            <person name="Zhou C."/>
            <person name="Zhu D."/>
            <person name="Lee S."/>
            <person name="Bess C."/>
            <person name="Blankenburg K."/>
            <person name="Forbes L."/>
            <person name="Fu Q."/>
            <person name="Gubbala S."/>
            <person name="Hirani K."/>
            <person name="Jayaseelan J.C."/>
            <person name="Lara F."/>
            <person name="Munidasa M."/>
            <person name="Palculict T."/>
            <person name="Patil S."/>
            <person name="Pu L.-L."/>
            <person name="Saada N."/>
            <person name="Tang L."/>
            <person name="Weissenberger G."/>
            <person name="Zhu Y."/>
            <person name="Hemphill L."/>
            <person name="Shang Y."/>
            <person name="Youmans B."/>
            <person name="Ayvaz T."/>
            <person name="Ross M."/>
            <person name="Santibanez J."/>
            <person name="Aqrawi P."/>
            <person name="Gross S."/>
            <person name="Joshi V."/>
            <person name="Fowler G."/>
            <person name="Nazareth L."/>
            <person name="Reid J."/>
            <person name="Worley K."/>
            <person name="Petrosino J."/>
            <person name="Highlander S."/>
            <person name="Gibbs R."/>
        </authorList>
    </citation>
    <scope>NUCLEOTIDE SEQUENCE [LARGE SCALE GENOMIC DNA]</scope>
    <source>
        <strain evidence="10 11">DSM 3986</strain>
    </source>
</reference>
<dbReference type="InterPro" id="IPR004872">
    <property type="entry name" value="Lipoprotein_NlpA"/>
</dbReference>
<feature type="signal peptide" evidence="9">
    <location>
        <begin position="1"/>
        <end position="30"/>
    </location>
</feature>
<comment type="subcellular location">
    <subcellularLocation>
        <location evidence="1">Membrane</location>
        <topology evidence="1">Lipid-anchor</topology>
    </subcellularLocation>
</comment>
<gene>
    <name evidence="10" type="ORF">HMPREF0381_2790</name>
</gene>
<keyword evidence="2 9" id="KW-0732">Signal</keyword>
<keyword evidence="3" id="KW-0472">Membrane</keyword>
<evidence type="ECO:0000256" key="4">
    <source>
        <dbReference type="ARBA" id="ARBA00023139"/>
    </source>
</evidence>
<name>E6LS55_9FIRM</name>
<proteinExistence type="inferred from homology"/>
<dbReference type="PIRSF" id="PIRSF002854">
    <property type="entry name" value="MetQ"/>
    <property type="match status" value="1"/>
</dbReference>
<keyword evidence="4" id="KW-0564">Palmitate</keyword>
<protein>
    <recommendedName>
        <fullName evidence="6">Lipoprotein</fullName>
    </recommendedName>
</protein>
<dbReference type="HOGENOM" id="CLU_067080_0_0_9"/>
<dbReference type="Proteomes" id="UP000003434">
    <property type="component" value="Unassembled WGS sequence"/>
</dbReference>
<dbReference type="AlphaFoldDB" id="E6LS55"/>
<evidence type="ECO:0000256" key="3">
    <source>
        <dbReference type="ARBA" id="ARBA00023136"/>
    </source>
</evidence>
<dbReference type="SUPFAM" id="SSF53850">
    <property type="entry name" value="Periplasmic binding protein-like II"/>
    <property type="match status" value="1"/>
</dbReference>
<accession>E6LS55</accession>
<dbReference type="PROSITE" id="PS51257">
    <property type="entry name" value="PROKAR_LIPOPROTEIN"/>
    <property type="match status" value="1"/>
</dbReference>
<evidence type="ECO:0000256" key="6">
    <source>
        <dbReference type="PIRNR" id="PIRNR002854"/>
    </source>
</evidence>